<dbReference type="GO" id="GO:0070475">
    <property type="term" value="P:rRNA base methylation"/>
    <property type="evidence" value="ECO:0007669"/>
    <property type="project" value="TreeGrafter"/>
</dbReference>
<dbReference type="NCBIfam" id="TIGR00006">
    <property type="entry name" value="16S rRNA (cytosine(1402)-N(4))-methyltransferase RsmH"/>
    <property type="match status" value="1"/>
</dbReference>
<dbReference type="SUPFAM" id="SSF81799">
    <property type="entry name" value="Putative methyltransferase TM0872, insert domain"/>
    <property type="match status" value="1"/>
</dbReference>
<keyword evidence="3" id="KW-0808">Transferase</keyword>
<dbReference type="Gene3D" id="1.10.150.170">
    <property type="entry name" value="Putative methyltransferase TM0872, insert domain"/>
    <property type="match status" value="1"/>
</dbReference>
<dbReference type="Pfam" id="PF01795">
    <property type="entry name" value="Methyltransf_5"/>
    <property type="match status" value="1"/>
</dbReference>
<evidence type="ECO:0000256" key="4">
    <source>
        <dbReference type="ARBA" id="ARBA00022691"/>
    </source>
</evidence>
<accession>A0A7R9U6T9</accession>
<evidence type="ECO:0000256" key="5">
    <source>
        <dbReference type="SAM" id="SignalP"/>
    </source>
</evidence>
<keyword evidence="2" id="KW-0489">Methyltransferase</keyword>
<feature type="signal peptide" evidence="5">
    <location>
        <begin position="1"/>
        <end position="21"/>
    </location>
</feature>
<dbReference type="Gene3D" id="3.40.50.150">
    <property type="entry name" value="Vaccinia Virus protein VP39"/>
    <property type="match status" value="1"/>
</dbReference>
<dbReference type="EMBL" id="HBEA01007772">
    <property type="protein sequence ID" value="CAD8256476.1"/>
    <property type="molecule type" value="Transcribed_RNA"/>
</dbReference>
<dbReference type="HAMAP" id="MF_01007">
    <property type="entry name" value="16SrRNA_methyltr_H"/>
    <property type="match status" value="1"/>
</dbReference>
<keyword evidence="5" id="KW-0732">Signal</keyword>
<keyword evidence="4" id="KW-0949">S-adenosyl-L-methionine</keyword>
<dbReference type="GO" id="GO:0071424">
    <property type="term" value="F:rRNA (cytosine-N4-)-methyltransferase activity"/>
    <property type="evidence" value="ECO:0007669"/>
    <property type="project" value="TreeGrafter"/>
</dbReference>
<dbReference type="InterPro" id="IPR029063">
    <property type="entry name" value="SAM-dependent_MTases_sf"/>
</dbReference>
<dbReference type="InterPro" id="IPR023397">
    <property type="entry name" value="SAM-dep_MeTrfase_MraW_recog"/>
</dbReference>
<dbReference type="InterPro" id="IPR002903">
    <property type="entry name" value="RsmH"/>
</dbReference>
<dbReference type="AlphaFoldDB" id="A0A7R9U6T9"/>
<dbReference type="PANTHER" id="PTHR11265:SF0">
    <property type="entry name" value="12S RRNA N4-METHYLCYTIDINE METHYLTRANSFERASE"/>
    <property type="match status" value="1"/>
</dbReference>
<evidence type="ECO:0000256" key="1">
    <source>
        <dbReference type="ARBA" id="ARBA00010396"/>
    </source>
</evidence>
<comment type="similarity">
    <text evidence="1">Belongs to the methyltransferase superfamily. RsmH family.</text>
</comment>
<organism evidence="6">
    <name type="scientific">Pinguiococcus pyrenoidosus</name>
    <dbReference type="NCBI Taxonomy" id="172671"/>
    <lineage>
        <taxon>Eukaryota</taxon>
        <taxon>Sar</taxon>
        <taxon>Stramenopiles</taxon>
        <taxon>Ochrophyta</taxon>
        <taxon>Pinguiophyceae</taxon>
        <taxon>Pinguiochrysidales</taxon>
        <taxon>Pinguiochrysidaceae</taxon>
        <taxon>Pinguiococcus</taxon>
    </lineage>
</organism>
<dbReference type="PIRSF" id="PIRSF004486">
    <property type="entry name" value="MraW"/>
    <property type="match status" value="1"/>
</dbReference>
<gene>
    <name evidence="6" type="ORF">PPYR1160_LOCUS5968</name>
</gene>
<reference evidence="6" key="1">
    <citation type="submission" date="2021-01" db="EMBL/GenBank/DDBJ databases">
        <authorList>
            <person name="Corre E."/>
            <person name="Pelletier E."/>
            <person name="Niang G."/>
            <person name="Scheremetjew M."/>
            <person name="Finn R."/>
            <person name="Kale V."/>
            <person name="Holt S."/>
            <person name="Cochrane G."/>
            <person name="Meng A."/>
            <person name="Brown T."/>
            <person name="Cohen L."/>
        </authorList>
    </citation>
    <scope>NUCLEOTIDE SEQUENCE</scope>
    <source>
        <strain evidence="6">CCMP2078</strain>
    </source>
</reference>
<name>A0A7R9U6T9_9STRA</name>
<protein>
    <submittedName>
        <fullName evidence="6">Uncharacterized protein</fullName>
    </submittedName>
</protein>
<evidence type="ECO:0000313" key="6">
    <source>
        <dbReference type="EMBL" id="CAD8256476.1"/>
    </source>
</evidence>
<proteinExistence type="inferred from homology"/>
<sequence length="365" mass="40412">MLWRRMGSSVMLFGLLRRLSALRLPLRLHSTPPADFSAAFSSPYHAPVLCQEVCEWLVTDPGGVYIDGTLGGGGHSAALLFMLSKAADAAALKPKVLGIDRDREAIATASERLQTYGESGMFEAVQRDFARMADVVDKHSVSGILLDLGVSSRQIDDPGRGFSFAEERDGPLDMRMDATAGRRSAADLVNYASADELVRILREYGEQPSARRIVTAILKNRPIERTWQLAQVVERCVPFKERQKASARVFQALRIAVNDELGQLEQALLAAEKLLRPGGRLAIISYHSLEDRRVKRTFRNGALTNREPLKDIYGNVLSPWKPLGPRKPIIASEKEIEFNSRSRSARLRVAERTGFGLAEEAAEES</sequence>
<feature type="chain" id="PRO_5030539454" evidence="5">
    <location>
        <begin position="22"/>
        <end position="365"/>
    </location>
</feature>
<dbReference type="PANTHER" id="PTHR11265">
    <property type="entry name" value="S-ADENOSYL-METHYLTRANSFERASE MRAW"/>
    <property type="match status" value="1"/>
</dbReference>
<evidence type="ECO:0000256" key="3">
    <source>
        <dbReference type="ARBA" id="ARBA00022679"/>
    </source>
</evidence>
<evidence type="ECO:0000256" key="2">
    <source>
        <dbReference type="ARBA" id="ARBA00022603"/>
    </source>
</evidence>
<dbReference type="SUPFAM" id="SSF53335">
    <property type="entry name" value="S-adenosyl-L-methionine-dependent methyltransferases"/>
    <property type="match status" value="1"/>
</dbReference>